<dbReference type="GO" id="GO:0034473">
    <property type="term" value="P:U1 snRNA 3'-end processing"/>
    <property type="evidence" value="ECO:0007669"/>
    <property type="project" value="TreeGrafter"/>
</dbReference>
<dbReference type="GO" id="GO:0034475">
    <property type="term" value="P:U4 snRNA 3'-end processing"/>
    <property type="evidence" value="ECO:0007669"/>
    <property type="project" value="TreeGrafter"/>
</dbReference>
<evidence type="ECO:0000256" key="8">
    <source>
        <dbReference type="ARBA" id="ARBA00023242"/>
    </source>
</evidence>
<dbReference type="GO" id="GO:0034476">
    <property type="term" value="P:U5 snRNA 3'-end processing"/>
    <property type="evidence" value="ECO:0007669"/>
    <property type="project" value="TreeGrafter"/>
</dbReference>
<sequence>MSAAAQSSAASTSSVGNADIDLAATTFKRLHPVAYLSRFLDSSAREDGRPLAAFRDATISLGSISTADGSSFVRIGNTSCIAAVKAEIASPQLSRSRQGYLIPNVELPAVCSSKFKAGAPGPEAQVLTSRLLALLNSSNVLDRDQLCIQEGQAVWCLYLDISFICFDGNALDAAALATVAALSNTTLPKATYDPDSEVVRCSSSPADRVALQMGSIPFASSFAIFENKHLLSDPTAFEAALASSHITIALSLDPQASTQSNTEPIVTYIHQSGRLATTTSDPPSHATDQQNLQTCIDRAHARATILAALLRQAPSSSA</sequence>
<dbReference type="GO" id="GO:0000176">
    <property type="term" value="C:nuclear exosome (RNase complex)"/>
    <property type="evidence" value="ECO:0007669"/>
    <property type="project" value="TreeGrafter"/>
</dbReference>
<comment type="similarity">
    <text evidence="3">Belongs to the RNase PH family.</text>
</comment>
<evidence type="ECO:0000313" key="11">
    <source>
        <dbReference type="EMBL" id="GAK67137.1"/>
    </source>
</evidence>
<dbReference type="EMBL" id="DF830083">
    <property type="protein sequence ID" value="GAK67137.1"/>
    <property type="molecule type" value="Genomic_DNA"/>
</dbReference>
<accession>A0A081CKE1</accession>
<dbReference type="GeneID" id="26306113"/>
<keyword evidence="4" id="KW-0963">Cytoplasm</keyword>
<evidence type="ECO:0000256" key="6">
    <source>
        <dbReference type="ARBA" id="ARBA00022835"/>
    </source>
</evidence>
<dbReference type="GO" id="GO:0071035">
    <property type="term" value="P:nuclear polyadenylation-dependent rRNA catabolic process"/>
    <property type="evidence" value="ECO:0007669"/>
    <property type="project" value="TreeGrafter"/>
</dbReference>
<comment type="subcellular location">
    <subcellularLocation>
        <location evidence="1">Cytoplasm</location>
    </subcellularLocation>
    <subcellularLocation>
        <location evidence="2">Nucleus</location>
        <location evidence="2">Nucleolus</location>
    </subcellularLocation>
</comment>
<dbReference type="Proteomes" id="UP000053758">
    <property type="component" value="Unassembled WGS sequence"/>
</dbReference>
<dbReference type="RefSeq" id="XP_014654790.1">
    <property type="nucleotide sequence ID" value="XM_014799304.1"/>
</dbReference>
<evidence type="ECO:0000259" key="10">
    <source>
        <dbReference type="Pfam" id="PF01138"/>
    </source>
</evidence>
<evidence type="ECO:0000256" key="1">
    <source>
        <dbReference type="ARBA" id="ARBA00004496"/>
    </source>
</evidence>
<dbReference type="AlphaFoldDB" id="A0A081CKE1"/>
<keyword evidence="7" id="KW-0694">RNA-binding</keyword>
<dbReference type="InterPro" id="IPR033196">
    <property type="entry name" value="Rrp43"/>
</dbReference>
<dbReference type="GO" id="GO:0071028">
    <property type="term" value="P:nuclear mRNA surveillance"/>
    <property type="evidence" value="ECO:0007669"/>
    <property type="project" value="TreeGrafter"/>
</dbReference>
<keyword evidence="6" id="KW-0271">Exosome</keyword>
<dbReference type="FunFam" id="3.30.230.70:FF:000017">
    <property type="entry name" value="Exosome complex component Rrp42"/>
    <property type="match status" value="1"/>
</dbReference>
<dbReference type="Pfam" id="PF01138">
    <property type="entry name" value="RNase_PH"/>
    <property type="match status" value="1"/>
</dbReference>
<gene>
    <name evidence="11" type="ORF">PAN0_016c5363</name>
</gene>
<evidence type="ECO:0000256" key="5">
    <source>
        <dbReference type="ARBA" id="ARBA00022552"/>
    </source>
</evidence>
<dbReference type="GO" id="GO:0016075">
    <property type="term" value="P:rRNA catabolic process"/>
    <property type="evidence" value="ECO:0007669"/>
    <property type="project" value="TreeGrafter"/>
</dbReference>
<dbReference type="GO" id="GO:0005730">
    <property type="term" value="C:nucleolus"/>
    <property type="evidence" value="ECO:0007669"/>
    <property type="project" value="UniProtKB-SubCell"/>
</dbReference>
<evidence type="ECO:0000256" key="4">
    <source>
        <dbReference type="ARBA" id="ARBA00022490"/>
    </source>
</evidence>
<dbReference type="InterPro" id="IPR036345">
    <property type="entry name" value="ExoRNase_PH_dom2_sf"/>
</dbReference>
<name>A0A081CKE1_PSEA2</name>
<dbReference type="Gene3D" id="3.30.230.70">
    <property type="entry name" value="GHMP Kinase, N-terminal domain"/>
    <property type="match status" value="1"/>
</dbReference>
<reference evidence="11" key="1">
    <citation type="submission" date="2014-07" db="EMBL/GenBank/DDBJ databases">
        <title>Draft genome sequence of the yeast Pseudozyma antarctica JCM 10317 known as a producer of lipase B which used in a wide range of industrial applications.</title>
        <authorList>
            <person name="Morita T."/>
            <person name="Saika A."/>
            <person name="Koike H."/>
        </authorList>
    </citation>
    <scope>NUCLEOTIDE SEQUENCE</scope>
    <source>
        <strain evidence="11">JCM 10317</strain>
    </source>
</reference>
<dbReference type="PANTHER" id="PTHR11097:SF9">
    <property type="entry name" value="EXOSOME COMPLEX COMPONENT RRP43"/>
    <property type="match status" value="1"/>
</dbReference>
<dbReference type="SUPFAM" id="SSF54211">
    <property type="entry name" value="Ribosomal protein S5 domain 2-like"/>
    <property type="match status" value="1"/>
</dbReference>
<evidence type="ECO:0000256" key="2">
    <source>
        <dbReference type="ARBA" id="ARBA00004604"/>
    </source>
</evidence>
<dbReference type="SUPFAM" id="SSF55666">
    <property type="entry name" value="Ribonuclease PH domain 2-like"/>
    <property type="match status" value="1"/>
</dbReference>
<protein>
    <recommendedName>
        <fullName evidence="9">Ribosomal RNA-processing protein 43</fullName>
    </recommendedName>
</protein>
<dbReference type="GO" id="GO:0035925">
    <property type="term" value="F:mRNA 3'-UTR AU-rich region binding"/>
    <property type="evidence" value="ECO:0007669"/>
    <property type="project" value="TreeGrafter"/>
</dbReference>
<dbReference type="InterPro" id="IPR050590">
    <property type="entry name" value="Exosome_comp_Rrp42_subfam"/>
</dbReference>
<evidence type="ECO:0000256" key="7">
    <source>
        <dbReference type="ARBA" id="ARBA00022884"/>
    </source>
</evidence>
<keyword evidence="12" id="KW-1185">Reference proteome</keyword>
<evidence type="ECO:0000256" key="9">
    <source>
        <dbReference type="ARBA" id="ARBA00030617"/>
    </source>
</evidence>
<dbReference type="InterPro" id="IPR001247">
    <property type="entry name" value="ExoRNase_PH_dom1"/>
</dbReference>
<keyword evidence="5" id="KW-0698">rRNA processing</keyword>
<evidence type="ECO:0000256" key="3">
    <source>
        <dbReference type="ARBA" id="ARBA00006678"/>
    </source>
</evidence>
<dbReference type="InterPro" id="IPR020568">
    <property type="entry name" value="Ribosomal_Su5_D2-typ_SF"/>
</dbReference>
<proteinExistence type="inferred from homology"/>
<organism evidence="11">
    <name type="scientific">Pseudozyma antarctica</name>
    <name type="common">Yeast</name>
    <name type="synonym">Candida antarctica</name>
    <dbReference type="NCBI Taxonomy" id="84753"/>
    <lineage>
        <taxon>Eukaryota</taxon>
        <taxon>Fungi</taxon>
        <taxon>Dikarya</taxon>
        <taxon>Basidiomycota</taxon>
        <taxon>Ustilaginomycotina</taxon>
        <taxon>Ustilaginomycetes</taxon>
        <taxon>Ustilaginales</taxon>
        <taxon>Ustilaginaceae</taxon>
        <taxon>Moesziomyces</taxon>
    </lineage>
</organism>
<dbReference type="CDD" id="cd11369">
    <property type="entry name" value="RNase_PH_RRP43"/>
    <property type="match status" value="1"/>
</dbReference>
<dbReference type="PANTHER" id="PTHR11097">
    <property type="entry name" value="EXOSOME COMPLEX EXONUCLEASE RIBOSOMAL RNA PROCESSING PROTEIN"/>
    <property type="match status" value="1"/>
</dbReference>
<dbReference type="GO" id="GO:0000467">
    <property type="term" value="P:exonucleolytic trimming to generate mature 3'-end of 5.8S rRNA from tricistronic rRNA transcript (SSU-rRNA, 5.8S rRNA, LSU-rRNA)"/>
    <property type="evidence" value="ECO:0007669"/>
    <property type="project" value="TreeGrafter"/>
</dbReference>
<feature type="domain" description="Exoribonuclease phosphorolytic" evidence="10">
    <location>
        <begin position="54"/>
        <end position="188"/>
    </location>
</feature>
<dbReference type="GO" id="GO:0071038">
    <property type="term" value="P:TRAMP-dependent tRNA surveillance pathway"/>
    <property type="evidence" value="ECO:0007669"/>
    <property type="project" value="TreeGrafter"/>
</dbReference>
<evidence type="ECO:0000313" key="12">
    <source>
        <dbReference type="Proteomes" id="UP000053758"/>
    </source>
</evidence>
<dbReference type="InterPro" id="IPR027408">
    <property type="entry name" value="PNPase/RNase_PH_dom_sf"/>
</dbReference>
<keyword evidence="8" id="KW-0539">Nucleus</keyword>
<dbReference type="HOGENOM" id="CLU_038194_3_0_1"/>
<dbReference type="GO" id="GO:0000177">
    <property type="term" value="C:cytoplasmic exosome (RNase complex)"/>
    <property type="evidence" value="ECO:0007669"/>
    <property type="project" value="TreeGrafter"/>
</dbReference>